<reference evidence="2" key="1">
    <citation type="submission" date="2020-11" db="EMBL/GenBank/DDBJ databases">
        <title>Chlorella ohadii genome sequencing and assembly.</title>
        <authorList>
            <person name="Murik O."/>
            <person name="Treves H."/>
            <person name="Kedem I."/>
            <person name="Shotland Y."/>
            <person name="Kaplan A."/>
        </authorList>
    </citation>
    <scope>NUCLEOTIDE SEQUENCE</scope>
    <source>
        <strain evidence="2">1</strain>
    </source>
</reference>
<keyword evidence="3" id="KW-1185">Reference proteome</keyword>
<keyword evidence="1" id="KW-0812">Transmembrane</keyword>
<sequence length="163" mass="17283">MAYWAGLNKTMPPGRPVADFSLKSAPPAIRLFMRGVMLGALACFIPLPWAAMAASGAWQAGLTYFLPNMVVTVANIVVEQRTWHAGKPLAVYASTNVNNLVRLIVSVAGLWDISLRSAVQGAAVHWSLPLLAGAQAVFSVAVMLTVVPAVISQMPVRSAPAEM</sequence>
<name>A0AAD5DZD0_9CHLO</name>
<accession>A0AAD5DZD0</accession>
<feature type="transmembrane region" description="Helical" evidence="1">
    <location>
        <begin position="31"/>
        <end position="51"/>
    </location>
</feature>
<keyword evidence="1" id="KW-1133">Transmembrane helix</keyword>
<dbReference type="AlphaFoldDB" id="A0AAD5DZD0"/>
<gene>
    <name evidence="2" type="ORF">COHA_001385</name>
</gene>
<evidence type="ECO:0000313" key="2">
    <source>
        <dbReference type="EMBL" id="KAI7845019.1"/>
    </source>
</evidence>
<keyword evidence="1" id="KW-0472">Membrane</keyword>
<organism evidence="2 3">
    <name type="scientific">Chlorella ohadii</name>
    <dbReference type="NCBI Taxonomy" id="2649997"/>
    <lineage>
        <taxon>Eukaryota</taxon>
        <taxon>Viridiplantae</taxon>
        <taxon>Chlorophyta</taxon>
        <taxon>core chlorophytes</taxon>
        <taxon>Trebouxiophyceae</taxon>
        <taxon>Chlorellales</taxon>
        <taxon>Chlorellaceae</taxon>
        <taxon>Chlorella clade</taxon>
        <taxon>Chlorella</taxon>
    </lineage>
</organism>
<evidence type="ECO:0000313" key="3">
    <source>
        <dbReference type="Proteomes" id="UP001205105"/>
    </source>
</evidence>
<proteinExistence type="predicted"/>
<dbReference type="Proteomes" id="UP001205105">
    <property type="component" value="Unassembled WGS sequence"/>
</dbReference>
<dbReference type="EMBL" id="JADXDR010000022">
    <property type="protein sequence ID" value="KAI7845019.1"/>
    <property type="molecule type" value="Genomic_DNA"/>
</dbReference>
<evidence type="ECO:0000256" key="1">
    <source>
        <dbReference type="SAM" id="Phobius"/>
    </source>
</evidence>
<feature type="transmembrane region" description="Helical" evidence="1">
    <location>
        <begin position="89"/>
        <end position="111"/>
    </location>
</feature>
<feature type="transmembrane region" description="Helical" evidence="1">
    <location>
        <begin position="57"/>
        <end position="77"/>
    </location>
</feature>
<feature type="transmembrane region" description="Helical" evidence="1">
    <location>
        <begin position="131"/>
        <end position="151"/>
    </location>
</feature>
<protein>
    <submittedName>
        <fullName evidence="2">Uncharacterized protein</fullName>
    </submittedName>
</protein>
<comment type="caution">
    <text evidence="2">The sequence shown here is derived from an EMBL/GenBank/DDBJ whole genome shotgun (WGS) entry which is preliminary data.</text>
</comment>